<dbReference type="Proteomes" id="UP000033448">
    <property type="component" value="Unassembled WGS sequence"/>
</dbReference>
<evidence type="ECO:0000313" key="4">
    <source>
        <dbReference type="Proteomes" id="UP000033448"/>
    </source>
</evidence>
<comment type="caution">
    <text evidence="3">The sequence shown here is derived from an EMBL/GenBank/DDBJ whole genome shotgun (WGS) entry which is preliminary data.</text>
</comment>
<dbReference type="PANTHER" id="PTHR44103">
    <property type="entry name" value="PROPROTEIN CONVERTASE P"/>
    <property type="match status" value="1"/>
</dbReference>
<dbReference type="Gene3D" id="2.130.10.130">
    <property type="entry name" value="Integrin alpha, N-terminal"/>
    <property type="match status" value="1"/>
</dbReference>
<dbReference type="InterPro" id="IPR028994">
    <property type="entry name" value="Integrin_alpha_N"/>
</dbReference>
<keyword evidence="4" id="KW-1185">Reference proteome</keyword>
<accession>A0A0F0K927</accession>
<reference evidence="3 4" key="1">
    <citation type="submission" date="2015-02" db="EMBL/GenBank/DDBJ databases">
        <title>Draft genome sequences of ten Microbacterium spp. with emphasis on heavy metal contaminated environments.</title>
        <authorList>
            <person name="Corretto E."/>
        </authorList>
    </citation>
    <scope>NUCLEOTIDE SEQUENCE [LARGE SCALE GENOMIC DNA]</scope>
    <source>
        <strain evidence="3 4">DSM 23848</strain>
    </source>
</reference>
<dbReference type="RefSeq" id="WP_052674498.1">
    <property type="nucleotide sequence ID" value="NZ_JYIT01000086.1"/>
</dbReference>
<feature type="signal peptide" evidence="2">
    <location>
        <begin position="1"/>
        <end position="33"/>
    </location>
</feature>
<dbReference type="PATRIC" id="fig|582680.7.peg.3722"/>
<evidence type="ECO:0000313" key="3">
    <source>
        <dbReference type="EMBL" id="KJL17418.1"/>
    </source>
</evidence>
<dbReference type="AlphaFoldDB" id="A0A0F0K927"/>
<dbReference type="SUPFAM" id="SSF69318">
    <property type="entry name" value="Integrin alpha N-terminal domain"/>
    <property type="match status" value="2"/>
</dbReference>
<evidence type="ECO:0000256" key="2">
    <source>
        <dbReference type="SAM" id="SignalP"/>
    </source>
</evidence>
<proteinExistence type="predicted"/>
<dbReference type="OrthoDB" id="68195at2"/>
<organism evidence="3 4">
    <name type="scientific">Microbacterium azadirachtae</name>
    <dbReference type="NCBI Taxonomy" id="582680"/>
    <lineage>
        <taxon>Bacteria</taxon>
        <taxon>Bacillati</taxon>
        <taxon>Actinomycetota</taxon>
        <taxon>Actinomycetes</taxon>
        <taxon>Micrococcales</taxon>
        <taxon>Microbacteriaceae</taxon>
        <taxon>Microbacterium</taxon>
    </lineage>
</organism>
<dbReference type="InterPro" id="IPR013517">
    <property type="entry name" value="FG-GAP"/>
</dbReference>
<protein>
    <submittedName>
        <fullName evidence="3">FG-GAP repeat protein</fullName>
    </submittedName>
</protein>
<evidence type="ECO:0000256" key="1">
    <source>
        <dbReference type="ARBA" id="ARBA00022729"/>
    </source>
</evidence>
<gene>
    <name evidence="3" type="ORF">RL72_03664</name>
</gene>
<sequence length="461" mass="48474">MKRFVHPNSLRRLTLAVLAAALVATSVVVPRSAASATAPPTASQTLAQQIVNSGMLSGNPEPMAQIRGYANGALFSHVVGGQVRDCLIDPVILQALKTTIVDRKFSLYVASLNRFCTGELSSIGTSSYHWRSGGGHAVDISRVNGVPSTGATAQDLALINSMFTALPAPAGLGQYQCRSPLSVPAQWTQFEDSCDHNHFEYRGGVGGLAPNGPFDLNGDMKSDLLGVRDDGYLVEYLSYGPTGAVALTGNTLGNGWETTSAIVHGDFNGDGAGDLLQTRTDGRLFYYSGDASSHYSGLQVGSGWTSAYSLLTGGVDFTGDGRPDLVTRGPDAALYAYPGLGNGWFGGRVQIGNGWSGMTALVAGDFDNNGRGDLIARDVNGDLWAYFGLSTGFTAPRKIGWGWNIFSTITGAGDYDGDGNADIIGRNGTDQTLWLYRGTGSGTIGSYQQIGNGWGGFRFIS</sequence>
<dbReference type="EMBL" id="JYIT01000086">
    <property type="protein sequence ID" value="KJL17418.1"/>
    <property type="molecule type" value="Genomic_DNA"/>
</dbReference>
<dbReference type="PANTHER" id="PTHR44103:SF1">
    <property type="entry name" value="PROPROTEIN CONVERTASE P"/>
    <property type="match status" value="1"/>
</dbReference>
<feature type="chain" id="PRO_5002444427" evidence="2">
    <location>
        <begin position="34"/>
        <end position="461"/>
    </location>
</feature>
<dbReference type="Pfam" id="PF13517">
    <property type="entry name" value="FG-GAP_3"/>
    <property type="match status" value="1"/>
</dbReference>
<keyword evidence="1 2" id="KW-0732">Signal</keyword>
<name>A0A0F0K927_9MICO</name>